<feature type="compositionally biased region" description="Basic and acidic residues" evidence="1">
    <location>
        <begin position="1"/>
        <end position="12"/>
    </location>
</feature>
<feature type="region of interest" description="Disordered" evidence="1">
    <location>
        <begin position="1"/>
        <end position="23"/>
    </location>
</feature>
<reference evidence="2 3" key="4">
    <citation type="journal article" date="2005" name="J. Mol. Biol.">
        <title>Genome comparison of Pseudomonas aeruginosa large phages.</title>
        <authorList>
            <person name="Hertveldt K."/>
            <person name="Lavigne R."/>
            <person name="Pleteneva E."/>
            <person name="Sernova N."/>
            <person name="Kurochkina L."/>
            <person name="Korchevskii R."/>
            <person name="Robben J."/>
            <person name="Mesyanzhinov V."/>
            <person name="Krylov V.N."/>
            <person name="Volckaert G."/>
        </authorList>
    </citation>
    <scope>NUCLEOTIDE SEQUENCE</scope>
</reference>
<evidence type="ECO:0000313" key="3">
    <source>
        <dbReference type="Proteomes" id="UP000001239"/>
    </source>
</evidence>
<evidence type="ECO:0000256" key="1">
    <source>
        <dbReference type="SAM" id="MobiDB-lite"/>
    </source>
</evidence>
<reference evidence="2 3" key="1">
    <citation type="journal article" date="2002" name="Genetika">
        <title>Phenogenetic characterization of a group of giant Phi KZ-like bacteriophages of Pseudomonas aeruginosa].</title>
        <authorList>
            <person name="Burkal'tseva M.V."/>
            <person name="Krylov V.N."/>
            <person name="Pleteneva E.A."/>
            <person name="Shaburova O.V."/>
            <person name="Krylov S.V."/>
            <person name="Volckaert G."/>
            <person name="Sykilinda N.N."/>
            <person name="Kurochkina L.P."/>
            <person name="Mesyanzhinov V.V."/>
        </authorList>
    </citation>
    <scope>NUCLEOTIDE SEQUENCE [LARGE SCALE GENOMIC DNA]</scope>
</reference>
<reference evidence="2 3" key="3">
    <citation type="journal article" date="2004" name="Bioinformatics">
        <title>PHIRE, a deterministic approach to reveal regulatory elements in bacteriophage genomes.</title>
        <authorList>
            <person name="Lavigne R."/>
            <person name="Sun W.D."/>
            <person name="Volckaert G."/>
        </authorList>
    </citation>
    <scope>NUCLEOTIDE SEQUENCE [LARGE SCALE GENOMIC DNA]</scope>
</reference>
<dbReference type="GeneID" id="5176798"/>
<evidence type="ECO:0000313" key="2">
    <source>
        <dbReference type="EMBL" id="CAG27182.1"/>
    </source>
</evidence>
<dbReference type="Proteomes" id="UP000001239">
    <property type="component" value="Segment"/>
</dbReference>
<organism evidence="2 3">
    <name type="scientific">Pseudomonas phage EL</name>
    <dbReference type="NCBI Taxonomy" id="273133"/>
    <lineage>
        <taxon>Viruses</taxon>
        <taxon>Duplodnaviria</taxon>
        <taxon>Heunggongvirae</taxon>
        <taxon>Uroviricota</taxon>
        <taxon>Caudoviricetes</taxon>
        <taxon>Chimalliviridae</taxon>
        <taxon>Elvirus</taxon>
        <taxon>Elvirus EL</taxon>
    </lineage>
</organism>
<reference evidence="2 3" key="2">
    <citation type="journal article" date="2003" name="Res. Microbiol.">
        <title>Myoviridae bacteriophages of Pseudomonas aeruginosa: a long and complex evolutionary pathway.</title>
        <authorList>
            <person name="Krylov V.N."/>
            <person name="Pleteneva E.A."/>
            <person name="Bourkalsteva M.V."/>
            <person name="Shaburova O.V."/>
            <person name="Volckaert G."/>
            <person name="Sykilinda N.N."/>
            <person name="Kurochkina L.P."/>
            <person name="Mesyanzhinov V.V."/>
        </authorList>
    </citation>
    <scope>NUCLEOTIDE SEQUENCE [LARGE SCALE GENOMIC DNA]</scope>
</reference>
<keyword evidence="3" id="KW-1185">Reference proteome</keyword>
<sequence>MVTVRKEGKERSPLSSPIVGERDSVDFHNNKEHLENGTYRVIEYDGEINYCVLDYLVESWYSEEEHMEFLDNLHMDHLAERIGEPYCEDLGEPFTQVLHDNFSDLLT</sequence>
<dbReference type="OrthoDB" id="41556at10239"/>
<proteinExistence type="predicted"/>
<protein>
    <submittedName>
        <fullName evidence="2">Uncharacterized protein</fullName>
    </submittedName>
</protein>
<dbReference type="EMBL" id="AJ697969">
    <property type="protein sequence ID" value="CAG27182.1"/>
    <property type="molecule type" value="Genomic_DNA"/>
</dbReference>
<accession>Q2Z0Z3</accession>
<name>Q2Z0Z3_9CAUD</name>
<dbReference type="RefSeq" id="YP_418121.1">
    <property type="nucleotide sequence ID" value="NC_007623.1"/>
</dbReference>
<dbReference type="KEGG" id="vg:5176798"/>